<dbReference type="PROSITE" id="PS51819">
    <property type="entry name" value="VOC"/>
    <property type="match status" value="1"/>
</dbReference>
<keyword evidence="3" id="KW-0479">Metal-binding</keyword>
<dbReference type="Pfam" id="PF00903">
    <property type="entry name" value="Glyoxalase"/>
    <property type="match status" value="1"/>
</dbReference>
<dbReference type="EMBL" id="JAILXK010000002">
    <property type="protein sequence ID" value="MBY4638158.1"/>
    <property type="molecule type" value="Genomic_DNA"/>
</dbReference>
<evidence type="ECO:0000313" key="10">
    <source>
        <dbReference type="EMBL" id="MBY4638158.1"/>
    </source>
</evidence>
<evidence type="ECO:0000256" key="1">
    <source>
        <dbReference type="ARBA" id="ARBA00001954"/>
    </source>
</evidence>
<evidence type="ECO:0000256" key="4">
    <source>
        <dbReference type="ARBA" id="ARBA00022797"/>
    </source>
</evidence>
<reference evidence="10" key="1">
    <citation type="submission" date="2021-08" db="EMBL/GenBank/DDBJ databases">
        <title>Sphingopyxis panaciterrulae sp. nov., isolated from the surface water of the Yellow Sea.</title>
        <authorList>
            <person name="Gao Z."/>
            <person name="Zhang D."/>
            <person name="Zhang A."/>
        </authorList>
    </citation>
    <scope>NUCLEOTIDE SEQUENCE</scope>
    <source>
        <strain evidence="10">XHP0097</strain>
    </source>
</reference>
<keyword evidence="6 8" id="KW-0560">Oxidoreductase</keyword>
<evidence type="ECO:0000259" key="9">
    <source>
        <dbReference type="PROSITE" id="PS51819"/>
    </source>
</evidence>
<evidence type="ECO:0000256" key="6">
    <source>
        <dbReference type="ARBA" id="ARBA00023002"/>
    </source>
</evidence>
<dbReference type="InterPro" id="IPR029068">
    <property type="entry name" value="Glyas_Bleomycin-R_OHBP_Dase"/>
</dbReference>
<dbReference type="InterPro" id="IPR004360">
    <property type="entry name" value="Glyas_Fos-R_dOase_dom"/>
</dbReference>
<dbReference type="Proteomes" id="UP001166571">
    <property type="component" value="Unassembled WGS sequence"/>
</dbReference>
<proteinExistence type="inferred from homology"/>
<comment type="similarity">
    <text evidence="2 8">Belongs to the extradiol ring-cleavage dioxygenase family.</text>
</comment>
<comment type="cofactor">
    <cofactor evidence="1 8">
        <name>Fe(2+)</name>
        <dbReference type="ChEBI" id="CHEBI:29033"/>
    </cofactor>
</comment>
<dbReference type="SUPFAM" id="SSF54593">
    <property type="entry name" value="Glyoxalase/Bleomycin resistance protein/Dihydroxybiphenyl dioxygenase"/>
    <property type="match status" value="1"/>
</dbReference>
<comment type="caution">
    <text evidence="10">The sequence shown here is derived from an EMBL/GenBank/DDBJ whole genome shotgun (WGS) entry which is preliminary data.</text>
</comment>
<keyword evidence="4 8" id="KW-0058">Aromatic hydrocarbons catabolism</keyword>
<gene>
    <name evidence="10" type="ORF">K5P26_13510</name>
</gene>
<name>A0ABS7MGS4_9SPHN</name>
<evidence type="ECO:0000256" key="2">
    <source>
        <dbReference type="ARBA" id="ARBA00008784"/>
    </source>
</evidence>
<keyword evidence="11" id="KW-1185">Reference proteome</keyword>
<organism evidence="10 11">
    <name type="scientific">Sphingopyxis jiangsuensis</name>
    <dbReference type="NCBI Taxonomy" id="2871171"/>
    <lineage>
        <taxon>Bacteria</taxon>
        <taxon>Pseudomonadati</taxon>
        <taxon>Pseudomonadota</taxon>
        <taxon>Alphaproteobacteria</taxon>
        <taxon>Sphingomonadales</taxon>
        <taxon>Sphingomonadaceae</taxon>
        <taxon>Sphingopyxis</taxon>
    </lineage>
</organism>
<dbReference type="Gene3D" id="3.10.180.10">
    <property type="entry name" value="2,3-Dihydroxybiphenyl 1,2-Dioxygenase, domain 1"/>
    <property type="match status" value="1"/>
</dbReference>
<accession>A0ABS7MGS4</accession>
<keyword evidence="5 8" id="KW-0223">Dioxygenase</keyword>
<feature type="domain" description="VOC" evidence="9">
    <location>
        <begin position="6"/>
        <end position="126"/>
    </location>
</feature>
<protein>
    <submittedName>
        <fullName evidence="10">VOC family protein</fullName>
    </submittedName>
</protein>
<dbReference type="InterPro" id="IPR000486">
    <property type="entry name" value="Xdiol_ring_cleave_dOase_1/2"/>
</dbReference>
<keyword evidence="7 8" id="KW-0408">Iron</keyword>
<evidence type="ECO:0000313" key="11">
    <source>
        <dbReference type="Proteomes" id="UP001166571"/>
    </source>
</evidence>
<dbReference type="InterPro" id="IPR037523">
    <property type="entry name" value="VOC_core"/>
</dbReference>
<evidence type="ECO:0000256" key="7">
    <source>
        <dbReference type="ARBA" id="ARBA00023004"/>
    </source>
</evidence>
<dbReference type="PROSITE" id="PS00082">
    <property type="entry name" value="EXTRADIOL_DIOXYGENAS"/>
    <property type="match status" value="1"/>
</dbReference>
<dbReference type="RefSeq" id="WP_222137168.1">
    <property type="nucleotide sequence ID" value="NZ_JAILXK010000002.1"/>
</dbReference>
<evidence type="ECO:0000256" key="5">
    <source>
        <dbReference type="ARBA" id="ARBA00022964"/>
    </source>
</evidence>
<sequence>MTKPSKFAHVVYMTRRYDEMIAWYKKVFQADVVHQDPALAFLTYDDEHHRFAFANLDLLKPGGDGGRGDIGVNHVAYTFASAADLLATYKRLKAEGITPYWPIHHGIALSMYYRDPDGNRMEFQVDHGSAEDAIAYMKSDKFGRNAVGVDYDPDELLARYEAGASEAELMAMPEGPPADIPIEHGIS</sequence>
<evidence type="ECO:0000256" key="8">
    <source>
        <dbReference type="RuleBase" id="RU000683"/>
    </source>
</evidence>
<evidence type="ECO:0000256" key="3">
    <source>
        <dbReference type="ARBA" id="ARBA00022723"/>
    </source>
</evidence>